<name>A0ABW3CZD6_9FLAO</name>
<evidence type="ECO:0000256" key="2">
    <source>
        <dbReference type="ARBA" id="ARBA00022692"/>
    </source>
</evidence>
<gene>
    <name evidence="6" type="ORF">ACFQ1M_07515</name>
</gene>
<dbReference type="RefSeq" id="WP_386406232.1">
    <property type="nucleotide sequence ID" value="NZ_JBHTJH010000004.1"/>
</dbReference>
<evidence type="ECO:0000256" key="3">
    <source>
        <dbReference type="ARBA" id="ARBA00022989"/>
    </source>
</evidence>
<protein>
    <submittedName>
        <fullName evidence="6">DoxX family protein</fullName>
    </submittedName>
</protein>
<feature type="transmembrane region" description="Helical" evidence="5">
    <location>
        <begin position="95"/>
        <end position="112"/>
    </location>
</feature>
<evidence type="ECO:0000256" key="4">
    <source>
        <dbReference type="ARBA" id="ARBA00023136"/>
    </source>
</evidence>
<organism evidence="6 7">
    <name type="scientific">Sungkyunkwania multivorans</name>
    <dbReference type="NCBI Taxonomy" id="1173618"/>
    <lineage>
        <taxon>Bacteria</taxon>
        <taxon>Pseudomonadati</taxon>
        <taxon>Bacteroidota</taxon>
        <taxon>Flavobacteriia</taxon>
        <taxon>Flavobacteriales</taxon>
        <taxon>Flavobacteriaceae</taxon>
        <taxon>Sungkyunkwania</taxon>
    </lineage>
</organism>
<accession>A0ABW3CZD6</accession>
<evidence type="ECO:0000313" key="7">
    <source>
        <dbReference type="Proteomes" id="UP001596978"/>
    </source>
</evidence>
<comment type="caution">
    <text evidence="6">The sequence shown here is derived from an EMBL/GenBank/DDBJ whole genome shotgun (WGS) entry which is preliminary data.</text>
</comment>
<reference evidence="7" key="1">
    <citation type="journal article" date="2019" name="Int. J. Syst. Evol. Microbiol.">
        <title>The Global Catalogue of Microorganisms (GCM) 10K type strain sequencing project: providing services to taxonomists for standard genome sequencing and annotation.</title>
        <authorList>
            <consortium name="The Broad Institute Genomics Platform"/>
            <consortium name="The Broad Institute Genome Sequencing Center for Infectious Disease"/>
            <person name="Wu L."/>
            <person name="Ma J."/>
        </authorList>
    </citation>
    <scope>NUCLEOTIDE SEQUENCE [LARGE SCALE GENOMIC DNA]</scope>
    <source>
        <strain evidence="7">CCUG 62952</strain>
    </source>
</reference>
<keyword evidence="3 5" id="KW-1133">Transmembrane helix</keyword>
<evidence type="ECO:0000256" key="1">
    <source>
        <dbReference type="ARBA" id="ARBA00004141"/>
    </source>
</evidence>
<evidence type="ECO:0000313" key="6">
    <source>
        <dbReference type="EMBL" id="MFD0862051.1"/>
    </source>
</evidence>
<feature type="transmembrane region" description="Helical" evidence="5">
    <location>
        <begin position="64"/>
        <end position="83"/>
    </location>
</feature>
<keyword evidence="2 5" id="KW-0812">Transmembrane</keyword>
<dbReference type="Proteomes" id="UP001596978">
    <property type="component" value="Unassembled WGS sequence"/>
</dbReference>
<dbReference type="EMBL" id="JBHTJH010000004">
    <property type="protein sequence ID" value="MFD0862051.1"/>
    <property type="molecule type" value="Genomic_DNA"/>
</dbReference>
<proteinExistence type="predicted"/>
<dbReference type="InterPro" id="IPR032808">
    <property type="entry name" value="DoxX"/>
</dbReference>
<feature type="transmembrane region" description="Helical" evidence="5">
    <location>
        <begin position="6"/>
        <end position="28"/>
    </location>
</feature>
<dbReference type="Pfam" id="PF13564">
    <property type="entry name" value="DoxX_2"/>
    <property type="match status" value="1"/>
</dbReference>
<keyword evidence="7" id="KW-1185">Reference proteome</keyword>
<comment type="subcellular location">
    <subcellularLocation>
        <location evidence="1">Membrane</location>
        <topology evidence="1">Multi-pass membrane protein</topology>
    </subcellularLocation>
</comment>
<sequence length="121" mass="13735">MDFLSIISIFTAVSFIYFGISCLTTHYMKSEFIRYGLAKQRVLTGSLQLIGATGILIGVWGSPFLAFFSSCGLFLLMLAGYSVRLKIKDSFLRSLPALIFAILCIYLSYRYYALWQLEVIR</sequence>
<keyword evidence="4 5" id="KW-0472">Membrane</keyword>
<evidence type="ECO:0000256" key="5">
    <source>
        <dbReference type="SAM" id="Phobius"/>
    </source>
</evidence>
<feature type="transmembrane region" description="Helical" evidence="5">
    <location>
        <begin position="40"/>
        <end position="58"/>
    </location>
</feature>